<name>A0ABV1S2R2_BACAB</name>
<dbReference type="RefSeq" id="WP_350385284.1">
    <property type="nucleotide sequence ID" value="NZ_JBEOME010000002.1"/>
</dbReference>
<dbReference type="InterPro" id="IPR001387">
    <property type="entry name" value="Cro/C1-type_HTH"/>
</dbReference>
<gene>
    <name evidence="2" type="ORF">ABQG71_06420</name>
</gene>
<dbReference type="Proteomes" id="UP001467674">
    <property type="component" value="Unassembled WGS sequence"/>
</dbReference>
<comment type="caution">
    <text evidence="2">The sequence shown here is derived from an EMBL/GenBank/DDBJ whole genome shotgun (WGS) entry which is preliminary data.</text>
</comment>
<evidence type="ECO:0000313" key="2">
    <source>
        <dbReference type="EMBL" id="MER3120822.1"/>
    </source>
</evidence>
<dbReference type="EMBL" id="JBEOME010000002">
    <property type="protein sequence ID" value="MER3120822.1"/>
    <property type="molecule type" value="Genomic_DNA"/>
</dbReference>
<evidence type="ECO:0000313" key="3">
    <source>
        <dbReference type="Proteomes" id="UP001467674"/>
    </source>
</evidence>
<evidence type="ECO:0000259" key="1">
    <source>
        <dbReference type="Pfam" id="PF13443"/>
    </source>
</evidence>
<reference evidence="2 3" key="1">
    <citation type="submission" date="2024-06" db="EMBL/GenBank/DDBJ databases">
        <title>Construction of an artificial bacterial consortium using nitrogen cycle bacteria from Cuatro Cienegas Basin and a mangrove forest.</title>
        <authorList>
            <person name="Aguilera-Najera D."/>
            <person name="Marquez-Cianci L."/>
            <person name="Martinez-Perez E."/>
            <person name="Rosas-Barrera M."/>
            <person name="Rodriguez-Cruz U.E."/>
            <person name="Tapia-Lopez R."/>
            <person name="Eguiarte L.E."/>
            <person name="Souza-Saldivar V."/>
        </authorList>
    </citation>
    <scope>NUCLEOTIDE SEQUENCE [LARGE SCALE GENOMIC DNA]</scope>
    <source>
        <strain evidence="2 3">S14-15</strain>
    </source>
</reference>
<protein>
    <submittedName>
        <fullName evidence="2">Helix-turn-helix domain-containing protein</fullName>
    </submittedName>
</protein>
<dbReference type="InterPro" id="IPR010982">
    <property type="entry name" value="Lambda_DNA-bd_dom_sf"/>
</dbReference>
<sequence>MKRKEKVINLKPSYIPLEVTLVKRRKNKTDIRNDLKISSSTLAKISAGEFVAMTVIAQLCDYLDCRIEEIVEFVPNDTDDQP</sequence>
<organism evidence="2 3">
    <name type="scientific">Bacillus altitudinis</name>
    <dbReference type="NCBI Taxonomy" id="293387"/>
    <lineage>
        <taxon>Bacteria</taxon>
        <taxon>Bacillati</taxon>
        <taxon>Bacillota</taxon>
        <taxon>Bacilli</taxon>
        <taxon>Bacillales</taxon>
        <taxon>Bacillaceae</taxon>
        <taxon>Bacillus</taxon>
    </lineage>
</organism>
<proteinExistence type="predicted"/>
<feature type="domain" description="HTH cro/C1-type" evidence="1">
    <location>
        <begin position="17"/>
        <end position="75"/>
    </location>
</feature>
<dbReference type="SUPFAM" id="SSF47413">
    <property type="entry name" value="lambda repressor-like DNA-binding domains"/>
    <property type="match status" value="1"/>
</dbReference>
<accession>A0ABV1S2R2</accession>
<keyword evidence="3" id="KW-1185">Reference proteome</keyword>
<dbReference type="Pfam" id="PF13443">
    <property type="entry name" value="HTH_26"/>
    <property type="match status" value="1"/>
</dbReference>